<feature type="region of interest" description="Disordered" evidence="1">
    <location>
        <begin position="160"/>
        <end position="179"/>
    </location>
</feature>
<dbReference type="AlphaFoldDB" id="A0A9D1J4T1"/>
<evidence type="ECO:0000313" key="3">
    <source>
        <dbReference type="EMBL" id="HIR60444.1"/>
    </source>
</evidence>
<keyword evidence="2" id="KW-0472">Membrane</keyword>
<feature type="transmembrane region" description="Helical" evidence="2">
    <location>
        <begin position="7"/>
        <end position="34"/>
    </location>
</feature>
<keyword evidence="2" id="KW-0812">Transmembrane</keyword>
<organism evidence="3 4">
    <name type="scientific">Candidatus Faecivivens stercoravium</name>
    <dbReference type="NCBI Taxonomy" id="2840803"/>
    <lineage>
        <taxon>Bacteria</taxon>
        <taxon>Bacillati</taxon>
        <taxon>Bacillota</taxon>
        <taxon>Clostridia</taxon>
        <taxon>Eubacteriales</taxon>
        <taxon>Oscillospiraceae</taxon>
        <taxon>Oscillospiraceae incertae sedis</taxon>
        <taxon>Candidatus Faecivivens</taxon>
    </lineage>
</organism>
<gene>
    <name evidence="3" type="ORF">IAB37_02555</name>
</gene>
<reference evidence="3" key="2">
    <citation type="journal article" date="2021" name="PeerJ">
        <title>Extensive microbial diversity within the chicken gut microbiome revealed by metagenomics and culture.</title>
        <authorList>
            <person name="Gilroy R."/>
            <person name="Ravi A."/>
            <person name="Getino M."/>
            <person name="Pursley I."/>
            <person name="Horton D.L."/>
            <person name="Alikhan N.F."/>
            <person name="Baker D."/>
            <person name="Gharbi K."/>
            <person name="Hall N."/>
            <person name="Watson M."/>
            <person name="Adriaenssens E.M."/>
            <person name="Foster-Nyarko E."/>
            <person name="Jarju S."/>
            <person name="Secka A."/>
            <person name="Antonio M."/>
            <person name="Oren A."/>
            <person name="Chaudhuri R.R."/>
            <person name="La Ragione R."/>
            <person name="Hildebrand F."/>
            <person name="Pallen M.J."/>
        </authorList>
    </citation>
    <scope>NUCLEOTIDE SEQUENCE</scope>
    <source>
        <strain evidence="3">CHK189-12415</strain>
    </source>
</reference>
<dbReference type="Proteomes" id="UP000824241">
    <property type="component" value="Unassembled WGS sequence"/>
</dbReference>
<feature type="compositionally biased region" description="Basic and acidic residues" evidence="1">
    <location>
        <begin position="298"/>
        <end position="307"/>
    </location>
</feature>
<protein>
    <submittedName>
        <fullName evidence="3">Uncharacterized protein</fullName>
    </submittedName>
</protein>
<evidence type="ECO:0000313" key="4">
    <source>
        <dbReference type="Proteomes" id="UP000824241"/>
    </source>
</evidence>
<comment type="caution">
    <text evidence="3">The sequence shown here is derived from an EMBL/GenBank/DDBJ whole genome shotgun (WGS) entry which is preliminary data.</text>
</comment>
<reference evidence="3" key="1">
    <citation type="submission" date="2020-10" db="EMBL/GenBank/DDBJ databases">
        <authorList>
            <person name="Gilroy R."/>
        </authorList>
    </citation>
    <scope>NUCLEOTIDE SEQUENCE</scope>
    <source>
        <strain evidence="3">CHK189-12415</strain>
    </source>
</reference>
<feature type="region of interest" description="Disordered" evidence="1">
    <location>
        <begin position="265"/>
        <end position="307"/>
    </location>
</feature>
<accession>A0A9D1J4T1</accession>
<evidence type="ECO:0000256" key="2">
    <source>
        <dbReference type="SAM" id="Phobius"/>
    </source>
</evidence>
<evidence type="ECO:0000256" key="1">
    <source>
        <dbReference type="SAM" id="MobiDB-lite"/>
    </source>
</evidence>
<dbReference type="EMBL" id="DVHA01000087">
    <property type="protein sequence ID" value="HIR60444.1"/>
    <property type="molecule type" value="Genomic_DNA"/>
</dbReference>
<sequence length="307" mass="32616">MSKKRTFLKILSAAVLALSVIMLALTAFTCILLYSSGGKTFTLFGNRYAAVEMTGDPGYPRGSLIRLQQGSIPENTPVAVDAGGIVVLSDNRLDDAAVDGKPVAISREQILGAVDWSLPWAGILFCWVQTGLGMALCLTVPALLAAGSVGALAALRPNGRLPRGKEEEPPAQAADPFPDLDYRFGAKSPAAPANVKTVVITQTRPASSAIRNQKGEVRIYASGQESVLPLSVGRRVVSLGGYQITVDIARTGSRTEDITRELPAMRRRAGGQAAEPDTREITIIRPQQKPSDPAPETGKPDENKDDN</sequence>
<proteinExistence type="predicted"/>
<name>A0A9D1J4T1_9FIRM</name>
<keyword evidence="2" id="KW-1133">Transmembrane helix</keyword>